<evidence type="ECO:0000313" key="1">
    <source>
        <dbReference type="EMBL" id="CAA2617749.1"/>
    </source>
</evidence>
<dbReference type="AlphaFoldDB" id="A0A7I8IHT5"/>
<protein>
    <submittedName>
        <fullName evidence="1">Uncharacterized protein</fullName>
    </submittedName>
</protein>
<sequence>MMPTSRHTGQCTELTPGPSHSFSYINGCHSLLLLNSGIGKAA</sequence>
<dbReference type="Proteomes" id="UP001189122">
    <property type="component" value="Unassembled WGS sequence"/>
</dbReference>
<evidence type="ECO:0000313" key="2">
    <source>
        <dbReference type="Proteomes" id="UP001189122"/>
    </source>
</evidence>
<organism evidence="1">
    <name type="scientific">Spirodela intermedia</name>
    <name type="common">Intermediate duckweed</name>
    <dbReference type="NCBI Taxonomy" id="51605"/>
    <lineage>
        <taxon>Eukaryota</taxon>
        <taxon>Viridiplantae</taxon>
        <taxon>Streptophyta</taxon>
        <taxon>Embryophyta</taxon>
        <taxon>Tracheophyta</taxon>
        <taxon>Spermatophyta</taxon>
        <taxon>Magnoliopsida</taxon>
        <taxon>Liliopsida</taxon>
        <taxon>Araceae</taxon>
        <taxon>Lemnoideae</taxon>
        <taxon>Spirodela</taxon>
    </lineage>
</organism>
<gene>
    <name evidence="1" type="ORF">SI7747_03003911</name>
</gene>
<reference evidence="1 2" key="1">
    <citation type="submission" date="2019-12" db="EMBL/GenBank/DDBJ databases">
        <authorList>
            <person name="Scholz U."/>
            <person name="Mascher M."/>
            <person name="Fiebig A."/>
        </authorList>
    </citation>
    <scope>NUCLEOTIDE SEQUENCE</scope>
</reference>
<name>A0A7I8IHT5_SPIIN</name>
<dbReference type="EMBL" id="LR743590">
    <property type="protein sequence ID" value="CAA2617749.1"/>
    <property type="molecule type" value="Genomic_DNA"/>
</dbReference>
<keyword evidence="2" id="KW-1185">Reference proteome</keyword>
<dbReference type="EMBL" id="CACRZD030000003">
    <property type="protein sequence ID" value="CAA6657443.1"/>
    <property type="molecule type" value="Genomic_DNA"/>
</dbReference>
<proteinExistence type="predicted"/>
<accession>A0A7I8IHT5</accession>